<keyword evidence="5" id="KW-1185">Reference proteome</keyword>
<reference evidence="4" key="1">
    <citation type="submission" date="2020-12" db="EMBL/GenBank/DDBJ databases">
        <title>Methylobrevis albus sp. nov., isolated from fresh water lack sediment.</title>
        <authorList>
            <person name="Zou Q."/>
        </authorList>
    </citation>
    <scope>NUCLEOTIDE SEQUENCE</scope>
    <source>
        <strain evidence="4">L22</strain>
    </source>
</reference>
<sequence>MTRIATDAGGTFTDLVAFDELTGAIQVGKALTTPRDPSIGVVDAIAQAEEEGLATAEATLFVHGGTTVINAITERKGVATALVTTRGFRDVIAIGRGNRPDLYNLHSEPAQPFVPRHLRFEVTERMDARGEVRIALDHDDLAAVADRIAASGVAAVAILFLHSYVNPEHEQAAARFLRERLPGVAVAASHEVSRQWREYERSNTAVLSAYVQPIMARYLSNLADALGGRGIDCPAYCMQSSGGLASFPSAVAAPLVLVESGPAGGVAGAARVGEALGEPDILYLDVGGTTAKCSLVSGGRPVLKPDYKLEWSRLKPGYPVQIPVVDIVEIGAGGGSIAWIDPAGAVQVGPESAGSDPGPACYGRGGTRPTVTDAKLLTGVIDAEGFAGGRIQLDVAAAERAFGPIAAHLGVDVVAAAEAVIRLAEANMINALKLVTIQRGHDPRDLTMVVSGGGGPMHAATLGRELGVRRTVIPRYAGLFSAWGMLTARPRIDMSRTRLIALGPDAMPRVQAVFLELACEAATAFGVAAEALIADRTIEMRYRGQEHAVATPYAPGESLAALLESFHAAHEKAYTFRLDDTPVELVTFHLAAELETPRVGLPDISAETTLAEAACGNRPLIGADGRLAPAPVYTRDLLPPGAEIAGPALIEEATTTTLVLAGQTARIDRYGLISIAEIPSAENPGTERDDREAAG</sequence>
<dbReference type="InterPro" id="IPR008040">
    <property type="entry name" value="Hydant_A_N"/>
</dbReference>
<proteinExistence type="predicted"/>
<dbReference type="Pfam" id="PF01968">
    <property type="entry name" value="Hydantoinase_A"/>
    <property type="match status" value="1"/>
</dbReference>
<accession>A0A931I3U6</accession>
<feature type="domain" description="Acetophenone carboxylase-like C-terminal" evidence="3">
    <location>
        <begin position="510"/>
        <end position="676"/>
    </location>
</feature>
<gene>
    <name evidence="4" type="ORF">I5731_13045</name>
</gene>
<protein>
    <submittedName>
        <fullName evidence="4">Hydantoinase/oxoprolinase family protein</fullName>
    </submittedName>
</protein>
<dbReference type="GO" id="GO:0006749">
    <property type="term" value="P:glutathione metabolic process"/>
    <property type="evidence" value="ECO:0007669"/>
    <property type="project" value="TreeGrafter"/>
</dbReference>
<dbReference type="RefSeq" id="WP_197311841.1">
    <property type="nucleotide sequence ID" value="NZ_JADZLT010000051.1"/>
</dbReference>
<feature type="domain" description="Hydantoinase/oxoprolinase N-terminal" evidence="2">
    <location>
        <begin position="3"/>
        <end position="180"/>
    </location>
</feature>
<dbReference type="AlphaFoldDB" id="A0A931I3U6"/>
<organism evidence="4 5">
    <name type="scientific">Methylobrevis albus</name>
    <dbReference type="NCBI Taxonomy" id="2793297"/>
    <lineage>
        <taxon>Bacteria</taxon>
        <taxon>Pseudomonadati</taxon>
        <taxon>Pseudomonadota</taxon>
        <taxon>Alphaproteobacteria</taxon>
        <taxon>Hyphomicrobiales</taxon>
        <taxon>Pleomorphomonadaceae</taxon>
        <taxon>Methylobrevis</taxon>
    </lineage>
</organism>
<dbReference type="GO" id="GO:0005829">
    <property type="term" value="C:cytosol"/>
    <property type="evidence" value="ECO:0007669"/>
    <property type="project" value="TreeGrafter"/>
</dbReference>
<dbReference type="GO" id="GO:0017168">
    <property type="term" value="F:5-oxoprolinase (ATP-hydrolyzing) activity"/>
    <property type="evidence" value="ECO:0007669"/>
    <property type="project" value="TreeGrafter"/>
</dbReference>
<evidence type="ECO:0000313" key="4">
    <source>
        <dbReference type="EMBL" id="MBH0238756.1"/>
    </source>
</evidence>
<dbReference type="Pfam" id="PF19278">
    <property type="entry name" value="Hydant_A_C"/>
    <property type="match status" value="1"/>
</dbReference>
<feature type="domain" description="Hydantoinase A/oxoprolinase" evidence="1">
    <location>
        <begin position="201"/>
        <end position="492"/>
    </location>
</feature>
<dbReference type="InterPro" id="IPR045079">
    <property type="entry name" value="Oxoprolinase-like"/>
</dbReference>
<dbReference type="InterPro" id="IPR002821">
    <property type="entry name" value="Hydantoinase_A"/>
</dbReference>
<dbReference type="EMBL" id="JADZLT010000051">
    <property type="protein sequence ID" value="MBH0238756.1"/>
    <property type="molecule type" value="Genomic_DNA"/>
</dbReference>
<evidence type="ECO:0000259" key="2">
    <source>
        <dbReference type="Pfam" id="PF05378"/>
    </source>
</evidence>
<name>A0A931I3U6_9HYPH</name>
<dbReference type="Proteomes" id="UP000631694">
    <property type="component" value="Unassembled WGS sequence"/>
</dbReference>
<dbReference type="Pfam" id="PF05378">
    <property type="entry name" value="Hydant_A_N"/>
    <property type="match status" value="1"/>
</dbReference>
<dbReference type="PANTHER" id="PTHR11365">
    <property type="entry name" value="5-OXOPROLINASE RELATED"/>
    <property type="match status" value="1"/>
</dbReference>
<evidence type="ECO:0000313" key="5">
    <source>
        <dbReference type="Proteomes" id="UP000631694"/>
    </source>
</evidence>
<comment type="caution">
    <text evidence="4">The sequence shown here is derived from an EMBL/GenBank/DDBJ whole genome shotgun (WGS) entry which is preliminary data.</text>
</comment>
<evidence type="ECO:0000259" key="3">
    <source>
        <dbReference type="Pfam" id="PF19278"/>
    </source>
</evidence>
<dbReference type="PANTHER" id="PTHR11365:SF23">
    <property type="entry name" value="HYPOTHETICAL 5-OXOPROLINASE (EUROFUNG)-RELATED"/>
    <property type="match status" value="1"/>
</dbReference>
<evidence type="ECO:0000259" key="1">
    <source>
        <dbReference type="Pfam" id="PF01968"/>
    </source>
</evidence>
<dbReference type="InterPro" id="IPR049517">
    <property type="entry name" value="ACX-like_C"/>
</dbReference>